<sequence length="359" mass="38479">ALGTLNTAQLPVGAYTGARLAAWISSNYASATYVEAQNSIEVASDGNRHILSDVELRDLFPNQPGYPQGAYATSPQSINHLLGGSYIDGLSPSRELGNAAHILAPLGTDIICKVIIDKGVGHVMKDQTDDGHLVELRGPITLRTLNFRITDLDGDEVNTRGKAKMPDEHQPDQAEEAGGAAEAPAAATEPVDAGDLPPVPPAGPPEPVVAVPAAEGPGGEPLPPAGAAAAAAAEAPREDDSLAGAAHEADQPAEPLRAAGRGCQHGCLKGTMMPLERRNEAQMLRSFWKQYPSYRVQPLLYKRYNELVEARAFNEWLENRRIRKEGEEYTDAVGRLTDTVNRRLPQLRYAPAERAGVRR</sequence>
<feature type="compositionally biased region" description="Low complexity" evidence="1">
    <location>
        <begin position="176"/>
        <end position="196"/>
    </location>
</feature>
<name>A0A812UGN7_SYMPI</name>
<evidence type="ECO:0000313" key="2">
    <source>
        <dbReference type="EMBL" id="CAE7568232.1"/>
    </source>
</evidence>
<dbReference type="OrthoDB" id="442713at2759"/>
<proteinExistence type="predicted"/>
<organism evidence="2 3">
    <name type="scientific">Symbiodinium pilosum</name>
    <name type="common">Dinoflagellate</name>
    <dbReference type="NCBI Taxonomy" id="2952"/>
    <lineage>
        <taxon>Eukaryota</taxon>
        <taxon>Sar</taxon>
        <taxon>Alveolata</taxon>
        <taxon>Dinophyceae</taxon>
        <taxon>Suessiales</taxon>
        <taxon>Symbiodiniaceae</taxon>
        <taxon>Symbiodinium</taxon>
    </lineage>
</organism>
<evidence type="ECO:0000313" key="3">
    <source>
        <dbReference type="Proteomes" id="UP000649617"/>
    </source>
</evidence>
<feature type="non-terminal residue" evidence="2">
    <location>
        <position position="359"/>
    </location>
</feature>
<keyword evidence="3" id="KW-1185">Reference proteome</keyword>
<comment type="caution">
    <text evidence="2">The sequence shown here is derived from an EMBL/GenBank/DDBJ whole genome shotgun (WGS) entry which is preliminary data.</text>
</comment>
<dbReference type="AlphaFoldDB" id="A0A812UGN7"/>
<protein>
    <submittedName>
        <fullName evidence="2">FV3-083R protein</fullName>
    </submittedName>
</protein>
<dbReference type="Proteomes" id="UP000649617">
    <property type="component" value="Unassembled WGS sequence"/>
</dbReference>
<feature type="region of interest" description="Disordered" evidence="1">
    <location>
        <begin position="156"/>
        <end position="251"/>
    </location>
</feature>
<feature type="compositionally biased region" description="Pro residues" evidence="1">
    <location>
        <begin position="197"/>
        <end position="207"/>
    </location>
</feature>
<reference evidence="2" key="1">
    <citation type="submission" date="2021-02" db="EMBL/GenBank/DDBJ databases">
        <authorList>
            <person name="Dougan E. K."/>
            <person name="Rhodes N."/>
            <person name="Thang M."/>
            <person name="Chan C."/>
        </authorList>
    </citation>
    <scope>NUCLEOTIDE SEQUENCE</scope>
</reference>
<feature type="non-terminal residue" evidence="2">
    <location>
        <position position="1"/>
    </location>
</feature>
<feature type="compositionally biased region" description="Low complexity" evidence="1">
    <location>
        <begin position="225"/>
        <end position="234"/>
    </location>
</feature>
<accession>A0A812UGN7</accession>
<evidence type="ECO:0000256" key="1">
    <source>
        <dbReference type="SAM" id="MobiDB-lite"/>
    </source>
</evidence>
<gene>
    <name evidence="2" type="primary">FV3-083R</name>
    <name evidence="2" type="ORF">SPIL2461_LOCUS15286</name>
</gene>
<dbReference type="EMBL" id="CAJNIZ010036871">
    <property type="protein sequence ID" value="CAE7568232.1"/>
    <property type="molecule type" value="Genomic_DNA"/>
</dbReference>